<evidence type="ECO:0000256" key="2">
    <source>
        <dbReference type="ARBA" id="ARBA00022679"/>
    </source>
</evidence>
<dbReference type="AlphaFoldDB" id="H8GIW8"/>
<keyword evidence="1 5" id="KW-0489">Methyltransferase</keyword>
<keyword evidence="6" id="KW-1185">Reference proteome</keyword>
<dbReference type="eggNOG" id="COG0270">
    <property type="taxonomic scope" value="Bacteria"/>
</dbReference>
<comment type="catalytic activity">
    <reaction evidence="4">
        <text>a 2'-deoxycytidine in DNA + S-adenosyl-L-methionine = a 5-methyl-2'-deoxycytidine in DNA + S-adenosyl-L-homocysteine + H(+)</text>
        <dbReference type="Rhea" id="RHEA:13681"/>
        <dbReference type="Rhea" id="RHEA-COMP:11369"/>
        <dbReference type="Rhea" id="RHEA-COMP:11370"/>
        <dbReference type="ChEBI" id="CHEBI:15378"/>
        <dbReference type="ChEBI" id="CHEBI:57856"/>
        <dbReference type="ChEBI" id="CHEBI:59789"/>
        <dbReference type="ChEBI" id="CHEBI:85452"/>
        <dbReference type="ChEBI" id="CHEBI:85454"/>
        <dbReference type="EC" id="2.1.1.37"/>
    </reaction>
</comment>
<dbReference type="EMBL" id="CM001475">
    <property type="protein sequence ID" value="EIC30308.1"/>
    <property type="molecule type" value="Genomic_DNA"/>
</dbReference>
<keyword evidence="2" id="KW-0808">Transferase</keyword>
<dbReference type="RefSeq" id="WP_005372874.1">
    <property type="nucleotide sequence ID" value="NZ_CM001475.1"/>
</dbReference>
<evidence type="ECO:0000256" key="4">
    <source>
        <dbReference type="ARBA" id="ARBA00047422"/>
    </source>
</evidence>
<organism evidence="5 6">
    <name type="scientific">Methylomicrobium album BG8</name>
    <dbReference type="NCBI Taxonomy" id="686340"/>
    <lineage>
        <taxon>Bacteria</taxon>
        <taxon>Pseudomonadati</taxon>
        <taxon>Pseudomonadota</taxon>
        <taxon>Gammaproteobacteria</taxon>
        <taxon>Methylococcales</taxon>
        <taxon>Methylococcaceae</taxon>
        <taxon>Methylomicrobium</taxon>
    </lineage>
</organism>
<dbReference type="GO" id="GO:0003886">
    <property type="term" value="F:DNA (cytosine-5-)-methyltransferase activity"/>
    <property type="evidence" value="ECO:0007669"/>
    <property type="project" value="UniProtKB-EC"/>
</dbReference>
<dbReference type="InterPro" id="IPR001525">
    <property type="entry name" value="C5_MeTfrase"/>
</dbReference>
<evidence type="ECO:0000313" key="6">
    <source>
        <dbReference type="Proteomes" id="UP000005090"/>
    </source>
</evidence>
<reference evidence="5 6" key="1">
    <citation type="journal article" date="2013" name="Genome Announc.">
        <title>Genome Sequence of the Obligate Gammaproteobacterial Methanotroph Methylomicrobium album Strain BG8.</title>
        <authorList>
            <person name="Kits K.D."/>
            <person name="Kalyuzhnaya M.G."/>
            <person name="Klotz M.G."/>
            <person name="Jetten M.S."/>
            <person name="Op den Camp H.J."/>
            <person name="Vuilleumier S."/>
            <person name="Bringel F."/>
            <person name="Dispirito A.A."/>
            <person name="Murrell J.C."/>
            <person name="Bruce D."/>
            <person name="Cheng J.F."/>
            <person name="Copeland A."/>
            <person name="Goodwin L."/>
            <person name="Hauser L."/>
            <person name="Lajus A."/>
            <person name="Land M.L."/>
            <person name="Lapidus A."/>
            <person name="Lucas S."/>
            <person name="Medigue C."/>
            <person name="Pitluck S."/>
            <person name="Woyke T."/>
            <person name="Zeytun A."/>
            <person name="Stein L.Y."/>
        </authorList>
    </citation>
    <scope>NUCLEOTIDE SEQUENCE [LARGE SCALE GENOMIC DNA]</scope>
    <source>
        <strain evidence="5 6">BG8</strain>
    </source>
</reference>
<sequence>MIYVNEIDPYCAQWLQNLMDAGVLPAGHIDTRSIEDVTPNDLAGYTQHHFFAGLGGWIYALDLAGWPRDRPVWTGSCPCQPFSAAGKGAGFADERHLWPAWQHLIAQRKPATVFGEQVEGPAARRWLDIVCSDLEGLGYTFGAAVIPAASVGSPQLRHRTWFVADANNAGRQRPVRQGQSGAAWQGGATACGESLRSDRGHWPPGPGAVHLIPVRTDGVSNALGGCKAYGNAIVPQVAAEFVAAFMSIHDVQRELAAA</sequence>
<dbReference type="HOGENOM" id="CLU_042521_1_0_6"/>
<evidence type="ECO:0000313" key="5">
    <source>
        <dbReference type="EMBL" id="EIC30308.1"/>
    </source>
</evidence>
<protein>
    <submittedName>
        <fullName evidence="5">Site-specific DNA methylase</fullName>
    </submittedName>
</protein>
<evidence type="ECO:0000256" key="3">
    <source>
        <dbReference type="ARBA" id="ARBA00022747"/>
    </source>
</evidence>
<gene>
    <name evidence="5" type="ORF">Metal_2593</name>
</gene>
<dbReference type="STRING" id="686340.Metal_2593"/>
<dbReference type="REBASE" id="62989">
    <property type="entry name" value="M.MalBG8ORF2593P"/>
</dbReference>
<dbReference type="GO" id="GO:0009307">
    <property type="term" value="P:DNA restriction-modification system"/>
    <property type="evidence" value="ECO:0007669"/>
    <property type="project" value="UniProtKB-KW"/>
</dbReference>
<keyword evidence="3" id="KW-0680">Restriction system</keyword>
<dbReference type="GO" id="GO:0032259">
    <property type="term" value="P:methylation"/>
    <property type="evidence" value="ECO:0007669"/>
    <property type="project" value="UniProtKB-KW"/>
</dbReference>
<dbReference type="Pfam" id="PF00145">
    <property type="entry name" value="DNA_methylase"/>
    <property type="match status" value="1"/>
</dbReference>
<accession>H8GIW8</accession>
<dbReference type="InterPro" id="IPR029063">
    <property type="entry name" value="SAM-dependent_MTases_sf"/>
</dbReference>
<dbReference type="Proteomes" id="UP000005090">
    <property type="component" value="Chromosome"/>
</dbReference>
<proteinExistence type="predicted"/>
<dbReference type="Gene3D" id="3.40.50.150">
    <property type="entry name" value="Vaccinia Virus protein VP39"/>
    <property type="match status" value="1"/>
</dbReference>
<name>H8GIW8_METAL</name>
<evidence type="ECO:0000256" key="1">
    <source>
        <dbReference type="ARBA" id="ARBA00022603"/>
    </source>
</evidence>
<dbReference type="SUPFAM" id="SSF53335">
    <property type="entry name" value="S-adenosyl-L-methionine-dependent methyltransferases"/>
    <property type="match status" value="1"/>
</dbReference>